<dbReference type="GO" id="GO:0032259">
    <property type="term" value="P:methylation"/>
    <property type="evidence" value="ECO:0007669"/>
    <property type="project" value="UniProtKB-KW"/>
</dbReference>
<gene>
    <name evidence="6" type="ORF">FB389_1077</name>
</gene>
<evidence type="ECO:0000313" key="6">
    <source>
        <dbReference type="EMBL" id="TQK76406.1"/>
    </source>
</evidence>
<keyword evidence="2 6" id="KW-0808">Transferase</keyword>
<keyword evidence="3" id="KW-0949">S-adenosyl-L-methionine</keyword>
<dbReference type="InterPro" id="IPR041698">
    <property type="entry name" value="Methyltransf_25"/>
</dbReference>
<dbReference type="CDD" id="cd02440">
    <property type="entry name" value="AdoMet_MTases"/>
    <property type="match status" value="1"/>
</dbReference>
<feature type="compositionally biased region" description="Low complexity" evidence="4">
    <location>
        <begin position="28"/>
        <end position="65"/>
    </location>
</feature>
<comment type="caution">
    <text evidence="6">The sequence shown here is derived from an EMBL/GenBank/DDBJ whole genome shotgun (WGS) entry which is preliminary data.</text>
</comment>
<reference evidence="6 7" key="1">
    <citation type="submission" date="2019-06" db="EMBL/GenBank/DDBJ databases">
        <title>Sequencing the genomes of 1000 actinobacteria strains.</title>
        <authorList>
            <person name="Klenk H.-P."/>
        </authorList>
    </citation>
    <scope>NUCLEOTIDE SEQUENCE [LARGE SCALE GENOMIC DNA]</scope>
    <source>
        <strain evidence="6 7">DSM 10596</strain>
    </source>
</reference>
<organism evidence="6 7">
    <name type="scientific">Rarobacter incanus</name>
    <dbReference type="NCBI Taxonomy" id="153494"/>
    <lineage>
        <taxon>Bacteria</taxon>
        <taxon>Bacillati</taxon>
        <taxon>Actinomycetota</taxon>
        <taxon>Actinomycetes</taxon>
        <taxon>Micrococcales</taxon>
        <taxon>Rarobacteraceae</taxon>
        <taxon>Rarobacter</taxon>
    </lineage>
</organism>
<dbReference type="PANTHER" id="PTHR43464">
    <property type="entry name" value="METHYLTRANSFERASE"/>
    <property type="match status" value="1"/>
</dbReference>
<name>A0A542SP53_9MICO</name>
<dbReference type="Gene3D" id="3.40.50.150">
    <property type="entry name" value="Vaccinia Virus protein VP39"/>
    <property type="match status" value="1"/>
</dbReference>
<dbReference type="Pfam" id="PF13649">
    <property type="entry name" value="Methyltransf_25"/>
    <property type="match status" value="1"/>
</dbReference>
<dbReference type="EMBL" id="VFNV01000001">
    <property type="protein sequence ID" value="TQK76406.1"/>
    <property type="molecule type" value="Genomic_DNA"/>
</dbReference>
<keyword evidence="1 6" id="KW-0489">Methyltransferase</keyword>
<proteinExistence type="predicted"/>
<evidence type="ECO:0000256" key="3">
    <source>
        <dbReference type="ARBA" id="ARBA00022691"/>
    </source>
</evidence>
<evidence type="ECO:0000256" key="1">
    <source>
        <dbReference type="ARBA" id="ARBA00022603"/>
    </source>
</evidence>
<evidence type="ECO:0000256" key="2">
    <source>
        <dbReference type="ARBA" id="ARBA00022679"/>
    </source>
</evidence>
<feature type="compositionally biased region" description="Basic residues" evidence="4">
    <location>
        <begin position="1"/>
        <end position="10"/>
    </location>
</feature>
<accession>A0A542SP53</accession>
<dbReference type="RefSeq" id="WP_246043532.1">
    <property type="nucleotide sequence ID" value="NZ_BAAATB010000002.1"/>
</dbReference>
<keyword evidence="7" id="KW-1185">Reference proteome</keyword>
<protein>
    <submittedName>
        <fullName evidence="6">Methyltransferase family protein</fullName>
    </submittedName>
</protein>
<dbReference type="InterPro" id="IPR029063">
    <property type="entry name" value="SAM-dependent_MTases_sf"/>
</dbReference>
<sequence length="276" mass="29008">MTHHHSRTRSQHGGGHPTPPQDPEGRAGRTTAGSTTGSTSETTGDTTANTTAGPGHPDPTDATPIDPAAYWERRYASASGAMWSGRVNAQLQQIASNLTPGTALDLGCGEGGDVLWLANNGWRATGIDISETALARARKRARAAGLASSATFIALDLSRLGKATLPASAFDLVTASFLHSPVELERISILRAGADLVAPGGHLLITTHAAPPPWSRSAHGDHHHRLVPPQTEAEMLSLADDEWETLLVESRVRAATGPNGELAELEDGILLFRRNG</sequence>
<evidence type="ECO:0000313" key="7">
    <source>
        <dbReference type="Proteomes" id="UP000316181"/>
    </source>
</evidence>
<feature type="region of interest" description="Disordered" evidence="4">
    <location>
        <begin position="1"/>
        <end position="65"/>
    </location>
</feature>
<feature type="domain" description="Methyltransferase" evidence="5">
    <location>
        <begin position="104"/>
        <end position="201"/>
    </location>
</feature>
<dbReference type="SUPFAM" id="SSF53335">
    <property type="entry name" value="S-adenosyl-L-methionine-dependent methyltransferases"/>
    <property type="match status" value="1"/>
</dbReference>
<dbReference type="PANTHER" id="PTHR43464:SF19">
    <property type="entry name" value="UBIQUINONE BIOSYNTHESIS O-METHYLTRANSFERASE, MITOCHONDRIAL"/>
    <property type="match status" value="1"/>
</dbReference>
<dbReference type="Proteomes" id="UP000316181">
    <property type="component" value="Unassembled WGS sequence"/>
</dbReference>
<dbReference type="AlphaFoldDB" id="A0A542SP53"/>
<evidence type="ECO:0000259" key="5">
    <source>
        <dbReference type="Pfam" id="PF13649"/>
    </source>
</evidence>
<evidence type="ECO:0000256" key="4">
    <source>
        <dbReference type="SAM" id="MobiDB-lite"/>
    </source>
</evidence>
<dbReference type="GO" id="GO:0008168">
    <property type="term" value="F:methyltransferase activity"/>
    <property type="evidence" value="ECO:0007669"/>
    <property type="project" value="UniProtKB-KW"/>
</dbReference>